<reference evidence="6" key="1">
    <citation type="submission" date="2020-03" db="EMBL/GenBank/DDBJ databases">
        <authorList>
            <person name="He L."/>
        </authorList>
    </citation>
    <scope>NUCLEOTIDE SEQUENCE</scope>
    <source>
        <strain evidence="6">CkLH20</strain>
    </source>
</reference>
<evidence type="ECO:0000256" key="2">
    <source>
        <dbReference type="ARBA" id="ARBA00022771"/>
    </source>
</evidence>
<keyword evidence="7" id="KW-1185">Reference proteome</keyword>
<keyword evidence="2 4" id="KW-0863">Zinc-finger</keyword>
<reference evidence="6" key="2">
    <citation type="submission" date="2020-11" db="EMBL/GenBank/DDBJ databases">
        <title>Whole genome sequencing of Colletotrichum sp.</title>
        <authorList>
            <person name="Li H."/>
        </authorList>
    </citation>
    <scope>NUCLEOTIDE SEQUENCE</scope>
    <source>
        <strain evidence="6">CkLH20</strain>
    </source>
</reference>
<name>A0A9P6I838_9PEZI</name>
<dbReference type="GO" id="GO:0008270">
    <property type="term" value="F:zinc ion binding"/>
    <property type="evidence" value="ECO:0007669"/>
    <property type="project" value="UniProtKB-KW"/>
</dbReference>
<dbReference type="AlphaFoldDB" id="A0A9P6I838"/>
<feature type="domain" description="MYND-type" evidence="5">
    <location>
        <begin position="6"/>
        <end position="43"/>
    </location>
</feature>
<dbReference type="SUPFAM" id="SSF144232">
    <property type="entry name" value="HIT/MYND zinc finger-like"/>
    <property type="match status" value="1"/>
</dbReference>
<gene>
    <name evidence="6" type="ORF">CkaCkLH20_04745</name>
</gene>
<keyword evidence="3" id="KW-0862">Zinc</keyword>
<comment type="caution">
    <text evidence="6">The sequence shown here is derived from an EMBL/GenBank/DDBJ whole genome shotgun (WGS) entry which is preliminary data.</text>
</comment>
<evidence type="ECO:0000256" key="3">
    <source>
        <dbReference type="ARBA" id="ARBA00022833"/>
    </source>
</evidence>
<dbReference type="Proteomes" id="UP000781932">
    <property type="component" value="Unassembled WGS sequence"/>
</dbReference>
<dbReference type="RefSeq" id="XP_038747071.1">
    <property type="nucleotide sequence ID" value="XM_038887464.1"/>
</dbReference>
<sequence>MIPRQCAVCSSRSRLQRCAGCQVVYYCGRDHQTSCWATHKRACTKVKKSRENYLKEEAKIRNAEEFGWGWTWESAQGHFWGIVETRDYMRARYNYCDIMLEVDTVDAVEKSVEHHFEMLKLCRSDNMGIRDVTPHLLLRLGRDQDTYDFTKWWATTGSESDYDWGDVSLPHLHLKGENVLEAVDVKQFSSLSHSVATALLKIRLFMDLRDVRNADHALGVALPREIVDMIKNRVPRTDVVAARRDLLKDTAGTVPLMRDLQKQIRKLVVSVAEHNKYMWTHILNPASFGQAMNSPYSMGSHEEALLVLNYCYPAWAETPGSVEVVKRAGRRT</sequence>
<evidence type="ECO:0000256" key="4">
    <source>
        <dbReference type="PROSITE-ProRule" id="PRU00134"/>
    </source>
</evidence>
<dbReference type="PROSITE" id="PS01360">
    <property type="entry name" value="ZF_MYND_1"/>
    <property type="match status" value="1"/>
</dbReference>
<evidence type="ECO:0000259" key="5">
    <source>
        <dbReference type="PROSITE" id="PS50865"/>
    </source>
</evidence>
<dbReference type="Pfam" id="PF01753">
    <property type="entry name" value="zf-MYND"/>
    <property type="match status" value="1"/>
</dbReference>
<dbReference type="EMBL" id="JAATWM020000013">
    <property type="protein sequence ID" value="KAF9877610.1"/>
    <property type="molecule type" value="Genomic_DNA"/>
</dbReference>
<evidence type="ECO:0000256" key="1">
    <source>
        <dbReference type="ARBA" id="ARBA00022723"/>
    </source>
</evidence>
<keyword evidence="1" id="KW-0479">Metal-binding</keyword>
<accession>A0A9P6I838</accession>
<proteinExistence type="predicted"/>
<dbReference type="GeneID" id="62160538"/>
<dbReference type="PROSITE" id="PS50865">
    <property type="entry name" value="ZF_MYND_2"/>
    <property type="match status" value="1"/>
</dbReference>
<dbReference type="InterPro" id="IPR002893">
    <property type="entry name" value="Znf_MYND"/>
</dbReference>
<protein>
    <submittedName>
        <fullName evidence="6">MYND finger</fullName>
    </submittedName>
</protein>
<organism evidence="6 7">
    <name type="scientific">Colletotrichum karsti</name>
    <dbReference type="NCBI Taxonomy" id="1095194"/>
    <lineage>
        <taxon>Eukaryota</taxon>
        <taxon>Fungi</taxon>
        <taxon>Dikarya</taxon>
        <taxon>Ascomycota</taxon>
        <taxon>Pezizomycotina</taxon>
        <taxon>Sordariomycetes</taxon>
        <taxon>Hypocreomycetidae</taxon>
        <taxon>Glomerellales</taxon>
        <taxon>Glomerellaceae</taxon>
        <taxon>Colletotrichum</taxon>
        <taxon>Colletotrichum boninense species complex</taxon>
    </lineage>
</organism>
<evidence type="ECO:0000313" key="7">
    <source>
        <dbReference type="Proteomes" id="UP000781932"/>
    </source>
</evidence>
<evidence type="ECO:0000313" key="6">
    <source>
        <dbReference type="EMBL" id="KAF9877610.1"/>
    </source>
</evidence>
<dbReference type="Gene3D" id="6.10.140.2220">
    <property type="match status" value="1"/>
</dbReference>
<dbReference type="OrthoDB" id="5952526at2759"/>